<dbReference type="OMA" id="THKFIAH"/>
<dbReference type="PROSITE" id="PS50305">
    <property type="entry name" value="SIRTUIN"/>
    <property type="match status" value="1"/>
</dbReference>
<dbReference type="Proteomes" id="UP000014978">
    <property type="component" value="Unassembled WGS sequence"/>
</dbReference>
<evidence type="ECO:0000256" key="1">
    <source>
        <dbReference type="ARBA" id="ARBA00006924"/>
    </source>
</evidence>
<feature type="binding site" evidence="4">
    <location>
        <position position="148"/>
    </location>
    <ligand>
        <name>Zn(2+)</name>
        <dbReference type="ChEBI" id="CHEBI:29105"/>
    </ligand>
</feature>
<protein>
    <submittedName>
        <fullName evidence="7">SIR2-like protein</fullName>
    </submittedName>
</protein>
<gene>
    <name evidence="7" type="ORF">SLOPH_1886</name>
</gene>
<feature type="binding site" evidence="4">
    <location>
        <position position="170"/>
    </location>
    <ligand>
        <name>Zn(2+)</name>
        <dbReference type="ChEBI" id="CHEBI:29105"/>
    </ligand>
</feature>
<dbReference type="STRING" id="1358809.S7WAX0"/>
<dbReference type="EMBL" id="ATCN01000011">
    <property type="protein sequence ID" value="EPR80105.1"/>
    <property type="molecule type" value="Genomic_DNA"/>
</dbReference>
<keyword evidence="4" id="KW-0479">Metal-binding</keyword>
<dbReference type="AlphaFoldDB" id="S7WAX0"/>
<name>S7WAX0_SPRLO</name>
<keyword evidence="3" id="KW-0520">NAD</keyword>
<dbReference type="InterPro" id="IPR029035">
    <property type="entry name" value="DHS-like_NAD/FAD-binding_dom"/>
</dbReference>
<evidence type="ECO:0000256" key="2">
    <source>
        <dbReference type="ARBA" id="ARBA00022679"/>
    </source>
</evidence>
<dbReference type="InterPro" id="IPR026591">
    <property type="entry name" value="Sirtuin_cat_small_dom_sf"/>
</dbReference>
<evidence type="ECO:0000313" key="7">
    <source>
        <dbReference type="EMBL" id="EPR80105.1"/>
    </source>
</evidence>
<dbReference type="InterPro" id="IPR003000">
    <property type="entry name" value="Sirtuin"/>
</dbReference>
<keyword evidence="4" id="KW-0862">Zinc</keyword>
<evidence type="ECO:0000313" key="8">
    <source>
        <dbReference type="Proteomes" id="UP000014978"/>
    </source>
</evidence>
<reference evidence="8" key="1">
    <citation type="journal article" date="2013" name="PLoS Genet.">
        <title>The genome of Spraguea lophii and the basis of host-microsporidian interactions.</title>
        <authorList>
            <person name="Campbell S.E."/>
            <person name="Williams T.A."/>
            <person name="Yousuf A."/>
            <person name="Soanes D.M."/>
            <person name="Paszkiewicz K.H."/>
            <person name="Williams B.A.P."/>
        </authorList>
    </citation>
    <scope>NUCLEOTIDE SEQUENCE [LARGE SCALE GENOMIC DNA]</scope>
    <source>
        <strain evidence="8">42_110</strain>
    </source>
</reference>
<feature type="domain" description="Deacetylase sirtuin-type" evidence="6">
    <location>
        <begin position="1"/>
        <end position="293"/>
    </location>
</feature>
<evidence type="ECO:0000256" key="4">
    <source>
        <dbReference type="PROSITE-ProRule" id="PRU00236"/>
    </source>
</evidence>
<dbReference type="GO" id="GO:0070403">
    <property type="term" value="F:NAD+ binding"/>
    <property type="evidence" value="ECO:0007669"/>
    <property type="project" value="InterPro"/>
</dbReference>
<evidence type="ECO:0000256" key="3">
    <source>
        <dbReference type="ARBA" id="ARBA00023027"/>
    </source>
</evidence>
<feature type="binding site" evidence="4">
    <location>
        <position position="173"/>
    </location>
    <ligand>
        <name>Zn(2+)</name>
        <dbReference type="ChEBI" id="CHEBI:29105"/>
    </ligand>
</feature>
<dbReference type="Gene3D" id="3.40.50.1220">
    <property type="entry name" value="TPP-binding domain"/>
    <property type="match status" value="1"/>
</dbReference>
<dbReference type="GO" id="GO:0005634">
    <property type="term" value="C:nucleus"/>
    <property type="evidence" value="ECO:0007669"/>
    <property type="project" value="TreeGrafter"/>
</dbReference>
<dbReference type="InterPro" id="IPR026590">
    <property type="entry name" value="Ssirtuin_cat_dom"/>
</dbReference>
<proteinExistence type="inferred from homology"/>
<dbReference type="InterPro" id="IPR050134">
    <property type="entry name" value="NAD-dep_sirtuin_deacylases"/>
</dbReference>
<dbReference type="HOGENOM" id="CLU_021544_1_0_1"/>
<evidence type="ECO:0000256" key="5">
    <source>
        <dbReference type="SAM" id="MobiDB-lite"/>
    </source>
</evidence>
<dbReference type="GO" id="GO:0046872">
    <property type="term" value="F:metal ion binding"/>
    <property type="evidence" value="ECO:0007669"/>
    <property type="project" value="UniProtKB-KW"/>
</dbReference>
<dbReference type="SUPFAM" id="SSF52467">
    <property type="entry name" value="DHS-like NAD/FAD-binding domain"/>
    <property type="match status" value="1"/>
</dbReference>
<dbReference type="GO" id="GO:0017136">
    <property type="term" value="F:histone deacetylase activity, NAD-dependent"/>
    <property type="evidence" value="ECO:0007669"/>
    <property type="project" value="TreeGrafter"/>
</dbReference>
<dbReference type="Gene3D" id="3.30.1600.10">
    <property type="entry name" value="SIR2/SIRT2 'Small Domain"/>
    <property type="match status" value="1"/>
</dbReference>
<comment type="caution">
    <text evidence="7">The sequence shown here is derived from an EMBL/GenBank/DDBJ whole genome shotgun (WGS) entry which is preliminary data.</text>
</comment>
<dbReference type="FunCoup" id="S7WAX0">
    <property type="interactions" value="17"/>
</dbReference>
<keyword evidence="8" id="KW-1185">Reference proteome</keyword>
<dbReference type="VEuPathDB" id="MicrosporidiaDB:SLOPH_1886"/>
<dbReference type="Pfam" id="PF02146">
    <property type="entry name" value="SIR2"/>
    <property type="match status" value="1"/>
</dbReference>
<feature type="region of interest" description="Disordered" evidence="5">
    <location>
        <begin position="179"/>
        <end position="198"/>
    </location>
</feature>
<evidence type="ECO:0000259" key="6">
    <source>
        <dbReference type="PROSITE" id="PS50305"/>
    </source>
</evidence>
<dbReference type="InParanoid" id="S7WAX0"/>
<comment type="similarity">
    <text evidence="1">Belongs to the sirtuin family. Class I subfamily.</text>
</comment>
<feature type="binding site" evidence="4">
    <location>
        <position position="145"/>
    </location>
    <ligand>
        <name>Zn(2+)</name>
        <dbReference type="ChEBI" id="CHEBI:29105"/>
    </ligand>
</feature>
<dbReference type="PANTHER" id="PTHR11085:SF8">
    <property type="entry name" value="NAD-DEPENDENT HISTONE DEACETYLASE HST3"/>
    <property type="match status" value="1"/>
</dbReference>
<feature type="active site" description="Proton acceptor" evidence="4">
    <location>
        <position position="137"/>
    </location>
</feature>
<dbReference type="PANTHER" id="PTHR11085">
    <property type="entry name" value="NAD-DEPENDENT PROTEIN DEACYLASE SIRTUIN-5, MITOCHONDRIAL-RELATED"/>
    <property type="match status" value="1"/>
</dbReference>
<accession>S7WAX0</accession>
<sequence>MKVVSDKWLEAYKDSFYHKKVVIILGAGVSTASGIPDFRSSSGIFSHIQTRYKVKGERLFDYRFSLNPETRNIYLDFITQLKDLVDKSEPSLTHKFLNEYTNKCRKFRIYTQNVDLLEEKAGIKHSTDNKTDLVYLHGDLNTLKCLYCGYKMAFTQKENEILKQEQEIECDKCLERNKKRKEENKRSRPQGIMHPNIVHYNQPHPDGKHISKLNTLDSRCDLVLVIGTSLKIFGLKAMTKYFLNRCKENGGKSIYIDLVEPNKEFKNLFDYMYKGPCDEFFRKIADTEILDKIDKKELEDEVELNEIEVSDIIEDENISNKNICSIIEEKKIKDINIEDCSNIDSSMIDLKSALEEVEAENLAKNENDIEYEVNEEIEEKIEVKEKPKPKKKYVSRKLKGKKKK</sequence>
<dbReference type="OrthoDB" id="2919105at2759"/>
<organism evidence="7 8">
    <name type="scientific">Spraguea lophii (strain 42_110)</name>
    <name type="common">Microsporidian parasite</name>
    <dbReference type="NCBI Taxonomy" id="1358809"/>
    <lineage>
        <taxon>Eukaryota</taxon>
        <taxon>Fungi</taxon>
        <taxon>Fungi incertae sedis</taxon>
        <taxon>Microsporidia</taxon>
        <taxon>Spragueidae</taxon>
        <taxon>Spraguea</taxon>
    </lineage>
</organism>
<keyword evidence="2" id="KW-0808">Transferase</keyword>